<evidence type="ECO:0000313" key="2">
    <source>
        <dbReference type="EMBL" id="HGG03044.1"/>
    </source>
</evidence>
<protein>
    <submittedName>
        <fullName evidence="2">Uncharacterized protein</fullName>
    </submittedName>
</protein>
<sequence length="136" mass="15522">MATILAPPPHQIKAPPIMLVRDVTSIPAGQSPERQKITEVTEEIWREYLTEISDAIEDVSEITYRPGPPKRSFTVRMRAQFQGRGKPLPYPLDEEDDDTTEITYSPGPPKRSFTVRMRAQFQGRGKPLPYPLDEEE</sequence>
<organism evidence="2">
    <name type="scientific">Planktothricoides sp. SpSt-374</name>
    <dbReference type="NCBI Taxonomy" id="2282167"/>
    <lineage>
        <taxon>Bacteria</taxon>
        <taxon>Bacillati</taxon>
        <taxon>Cyanobacteriota</taxon>
        <taxon>Cyanophyceae</taxon>
        <taxon>Oscillatoriophycideae</taxon>
        <taxon>Oscillatoriales</taxon>
        <taxon>Oscillatoriaceae</taxon>
        <taxon>Planktothricoides</taxon>
    </lineage>
</organism>
<gene>
    <name evidence="2" type="ORF">ENR15_20980</name>
</gene>
<feature type="region of interest" description="Disordered" evidence="1">
    <location>
        <begin position="83"/>
        <end position="112"/>
    </location>
</feature>
<dbReference type="AlphaFoldDB" id="A0A7C3ZPP1"/>
<evidence type="ECO:0000256" key="1">
    <source>
        <dbReference type="SAM" id="MobiDB-lite"/>
    </source>
</evidence>
<reference evidence="2" key="1">
    <citation type="journal article" date="2020" name="mSystems">
        <title>Genome- and Community-Level Interaction Insights into Carbon Utilization and Element Cycling Functions of Hydrothermarchaeota in Hydrothermal Sediment.</title>
        <authorList>
            <person name="Zhou Z."/>
            <person name="Liu Y."/>
            <person name="Xu W."/>
            <person name="Pan J."/>
            <person name="Luo Z.H."/>
            <person name="Li M."/>
        </authorList>
    </citation>
    <scope>NUCLEOTIDE SEQUENCE [LARGE SCALE GENOMIC DNA]</scope>
    <source>
        <strain evidence="2">SpSt-374</strain>
    </source>
</reference>
<proteinExistence type="predicted"/>
<dbReference type="EMBL" id="DSPX01000208">
    <property type="protein sequence ID" value="HGG03044.1"/>
    <property type="molecule type" value="Genomic_DNA"/>
</dbReference>
<accession>A0A7C3ZPP1</accession>
<comment type="caution">
    <text evidence="2">The sequence shown here is derived from an EMBL/GenBank/DDBJ whole genome shotgun (WGS) entry which is preliminary data.</text>
</comment>
<name>A0A7C3ZPP1_9CYAN</name>